<dbReference type="PANTHER" id="PTHR35008:SF4">
    <property type="entry name" value="BLL4482 PROTEIN"/>
    <property type="match status" value="1"/>
</dbReference>
<dbReference type="AlphaFoldDB" id="A0A9X1X6G2"/>
<dbReference type="Gene3D" id="1.10.760.10">
    <property type="entry name" value="Cytochrome c-like domain"/>
    <property type="match status" value="1"/>
</dbReference>
<evidence type="ECO:0000259" key="5">
    <source>
        <dbReference type="PROSITE" id="PS51007"/>
    </source>
</evidence>
<dbReference type="PROSITE" id="PS51007">
    <property type="entry name" value="CYTC"/>
    <property type="match status" value="1"/>
</dbReference>
<dbReference type="EMBL" id="JALJEJ010000003">
    <property type="protein sequence ID" value="MCJ8209539.1"/>
    <property type="molecule type" value="Genomic_DNA"/>
</dbReference>
<dbReference type="PROSITE" id="PS51257">
    <property type="entry name" value="PROKAR_LIPOPROTEIN"/>
    <property type="match status" value="1"/>
</dbReference>
<sequence>MRAFLVICFFSVAATVLTSCSEQDLEYKRAYTNGSLVYQQHCQNCHGNDGEGLSALIPPLTDSIYYKKNSAQLACLIKNGSSGLMIVGDKAYTDKMPPSGLAPIEISQVLTYIRNSFGNKHGIVSVDEVNKDLEGCN</sequence>
<dbReference type="SUPFAM" id="SSF46626">
    <property type="entry name" value="Cytochrome c"/>
    <property type="match status" value="1"/>
</dbReference>
<dbReference type="InterPro" id="IPR036909">
    <property type="entry name" value="Cyt_c-like_dom_sf"/>
</dbReference>
<dbReference type="GO" id="GO:0020037">
    <property type="term" value="F:heme binding"/>
    <property type="evidence" value="ECO:0007669"/>
    <property type="project" value="InterPro"/>
</dbReference>
<keyword evidence="1 4" id="KW-0349">Heme</keyword>
<dbReference type="InterPro" id="IPR051459">
    <property type="entry name" value="Cytochrome_c-type_DH"/>
</dbReference>
<evidence type="ECO:0000256" key="4">
    <source>
        <dbReference type="PROSITE-ProRule" id="PRU00433"/>
    </source>
</evidence>
<evidence type="ECO:0000313" key="6">
    <source>
        <dbReference type="EMBL" id="MCJ8209539.1"/>
    </source>
</evidence>
<dbReference type="Pfam" id="PF00034">
    <property type="entry name" value="Cytochrom_C"/>
    <property type="match status" value="1"/>
</dbReference>
<dbReference type="InterPro" id="IPR009056">
    <property type="entry name" value="Cyt_c-like_dom"/>
</dbReference>
<dbReference type="PANTHER" id="PTHR35008">
    <property type="entry name" value="BLL4482 PROTEIN-RELATED"/>
    <property type="match status" value="1"/>
</dbReference>
<dbReference type="GO" id="GO:0009055">
    <property type="term" value="F:electron transfer activity"/>
    <property type="evidence" value="ECO:0007669"/>
    <property type="project" value="InterPro"/>
</dbReference>
<evidence type="ECO:0000313" key="7">
    <source>
        <dbReference type="Proteomes" id="UP001139450"/>
    </source>
</evidence>
<evidence type="ECO:0000256" key="2">
    <source>
        <dbReference type="ARBA" id="ARBA00022723"/>
    </source>
</evidence>
<protein>
    <submittedName>
        <fullName evidence="6">Cytochrome c</fullName>
    </submittedName>
</protein>
<dbReference type="RefSeq" id="WP_245129375.1">
    <property type="nucleotide sequence ID" value="NZ_JALJEJ010000003.1"/>
</dbReference>
<proteinExistence type="predicted"/>
<organism evidence="6 7">
    <name type="scientific">Mucilaginibacter straminoryzae</name>
    <dbReference type="NCBI Taxonomy" id="2932774"/>
    <lineage>
        <taxon>Bacteria</taxon>
        <taxon>Pseudomonadati</taxon>
        <taxon>Bacteroidota</taxon>
        <taxon>Sphingobacteriia</taxon>
        <taxon>Sphingobacteriales</taxon>
        <taxon>Sphingobacteriaceae</taxon>
        <taxon>Mucilaginibacter</taxon>
    </lineage>
</organism>
<dbReference type="GO" id="GO:0046872">
    <property type="term" value="F:metal ion binding"/>
    <property type="evidence" value="ECO:0007669"/>
    <property type="project" value="UniProtKB-KW"/>
</dbReference>
<keyword evidence="7" id="KW-1185">Reference proteome</keyword>
<gene>
    <name evidence="6" type="ORF">MUY27_07450</name>
</gene>
<dbReference type="Proteomes" id="UP001139450">
    <property type="component" value="Unassembled WGS sequence"/>
</dbReference>
<accession>A0A9X1X6G2</accession>
<reference evidence="6" key="1">
    <citation type="submission" date="2022-04" db="EMBL/GenBank/DDBJ databases">
        <title>Mucilaginibacter sp. RS28 isolated from freshwater.</title>
        <authorList>
            <person name="Ko S.-R."/>
        </authorList>
    </citation>
    <scope>NUCLEOTIDE SEQUENCE</scope>
    <source>
        <strain evidence="6">RS28</strain>
    </source>
</reference>
<evidence type="ECO:0000256" key="3">
    <source>
        <dbReference type="ARBA" id="ARBA00023004"/>
    </source>
</evidence>
<keyword evidence="3 4" id="KW-0408">Iron</keyword>
<keyword evidence="2 4" id="KW-0479">Metal-binding</keyword>
<evidence type="ECO:0000256" key="1">
    <source>
        <dbReference type="ARBA" id="ARBA00022617"/>
    </source>
</evidence>
<name>A0A9X1X6G2_9SPHI</name>
<feature type="domain" description="Cytochrome c" evidence="5">
    <location>
        <begin position="29"/>
        <end position="117"/>
    </location>
</feature>
<comment type="caution">
    <text evidence="6">The sequence shown here is derived from an EMBL/GenBank/DDBJ whole genome shotgun (WGS) entry which is preliminary data.</text>
</comment>